<dbReference type="GO" id="GO:0002161">
    <property type="term" value="F:aminoacyl-tRNA deacylase activity"/>
    <property type="evidence" value="ECO:0007669"/>
    <property type="project" value="InterPro"/>
</dbReference>
<dbReference type="Pfam" id="PF04073">
    <property type="entry name" value="tRNA_edit"/>
    <property type="match status" value="1"/>
</dbReference>
<dbReference type="PANTHER" id="PTHR31423:SF3">
    <property type="entry name" value="PROLYL-TRNA SYNTHETASE ASSOCIATED DOMAIN-CONTAINING PROTEIN 1-RELATED"/>
    <property type="match status" value="1"/>
</dbReference>
<dbReference type="InterPro" id="IPR036754">
    <property type="entry name" value="YbaK/aa-tRNA-synt-asso_dom_sf"/>
</dbReference>
<feature type="domain" description="YbaK/aminoacyl-tRNA synthetase-associated" evidence="2">
    <location>
        <begin position="25"/>
        <end position="149"/>
    </location>
</feature>
<accession>A0AAW5JKI9</accession>
<dbReference type="AlphaFoldDB" id="A0AAW5JKI9"/>
<dbReference type="PANTHER" id="PTHR31423">
    <property type="entry name" value="YBAK DOMAIN-CONTAINING PROTEIN"/>
    <property type="match status" value="1"/>
</dbReference>
<comment type="caution">
    <text evidence="3">The sequence shown here is derived from an EMBL/GenBank/DDBJ whole genome shotgun (WGS) entry which is preliminary data.</text>
</comment>
<organism evidence="3 4">
    <name type="scientific">Intestinimonas massiliensis</name>
    <name type="common">ex Afouda et al. 2020</name>
    <dbReference type="NCBI Taxonomy" id="1673721"/>
    <lineage>
        <taxon>Bacteria</taxon>
        <taxon>Bacillati</taxon>
        <taxon>Bacillota</taxon>
        <taxon>Clostridia</taxon>
        <taxon>Eubacteriales</taxon>
        <taxon>Intestinimonas</taxon>
    </lineage>
</organism>
<dbReference type="SUPFAM" id="SSF55826">
    <property type="entry name" value="YbaK/ProRS associated domain"/>
    <property type="match status" value="1"/>
</dbReference>
<gene>
    <name evidence="3" type="ORF">NE579_05325</name>
</gene>
<protein>
    <submittedName>
        <fullName evidence="3">Prolyl-tRNA synthetase associated domain-containing protein</fullName>
    </submittedName>
</protein>
<sequence>MLDNVRQKVYDTLEAAGIPYQVWEHPAVFTIEEMDALHLPRPEIIAKNLFLRDAKGKKFFLAVLPKDKKADLKALGGRLGVKLSFASEERLEEHLGLTRGSVTPFGVLNDEARAVTVLLDAGLWELPLVGVHPNENTATVVLSPDDLERVVREHGGPVERIEL</sequence>
<dbReference type="FunFam" id="3.90.960.10:FF:000005">
    <property type="entry name" value="Putative prolyl-tRNA synthetase"/>
    <property type="match status" value="1"/>
</dbReference>
<name>A0AAW5JKI9_9FIRM</name>
<dbReference type="RefSeq" id="WP_256303493.1">
    <property type="nucleotide sequence ID" value="NZ_JANFYS010000008.1"/>
</dbReference>
<comment type="similarity">
    <text evidence="1">Belongs to the PRORSD1 family.</text>
</comment>
<dbReference type="InterPro" id="IPR040285">
    <property type="entry name" value="ProX/PRXD1"/>
</dbReference>
<reference evidence="3" key="1">
    <citation type="submission" date="2022-06" db="EMBL/GenBank/DDBJ databases">
        <title>Isolation of gut microbiota from human fecal samples.</title>
        <authorList>
            <person name="Pamer E.G."/>
            <person name="Barat B."/>
            <person name="Waligurski E."/>
            <person name="Medina S."/>
            <person name="Paddock L."/>
            <person name="Mostad J."/>
        </authorList>
    </citation>
    <scope>NUCLEOTIDE SEQUENCE</scope>
    <source>
        <strain evidence="3">DFI.9.91</strain>
    </source>
</reference>
<evidence type="ECO:0000256" key="1">
    <source>
        <dbReference type="ARBA" id="ARBA00010201"/>
    </source>
</evidence>
<dbReference type="CDD" id="cd04335">
    <property type="entry name" value="PrdX_deacylase"/>
    <property type="match status" value="1"/>
</dbReference>
<dbReference type="Proteomes" id="UP001204562">
    <property type="component" value="Unassembled WGS sequence"/>
</dbReference>
<proteinExistence type="inferred from homology"/>
<evidence type="ECO:0000259" key="2">
    <source>
        <dbReference type="Pfam" id="PF04073"/>
    </source>
</evidence>
<dbReference type="Gene3D" id="3.90.960.10">
    <property type="entry name" value="YbaK/aminoacyl-tRNA synthetase-associated domain"/>
    <property type="match status" value="1"/>
</dbReference>
<evidence type="ECO:0000313" key="3">
    <source>
        <dbReference type="EMBL" id="MCQ4769883.1"/>
    </source>
</evidence>
<dbReference type="InterPro" id="IPR007214">
    <property type="entry name" value="YbaK/aa-tRNA-synth-assoc-dom"/>
</dbReference>
<dbReference type="EMBL" id="JANFYS010000008">
    <property type="protein sequence ID" value="MCQ4769883.1"/>
    <property type="molecule type" value="Genomic_DNA"/>
</dbReference>
<evidence type="ECO:0000313" key="4">
    <source>
        <dbReference type="Proteomes" id="UP001204562"/>
    </source>
</evidence>